<keyword evidence="3" id="KW-1185">Reference proteome</keyword>
<reference evidence="2" key="1">
    <citation type="submission" date="2022-12" db="EMBL/GenBank/DDBJ databases">
        <title>Genome assemblies of Blomia tropicalis.</title>
        <authorList>
            <person name="Cui Y."/>
        </authorList>
    </citation>
    <scope>NUCLEOTIDE SEQUENCE</scope>
    <source>
        <tissue evidence="2">Adult mites</tissue>
    </source>
</reference>
<evidence type="ECO:0000313" key="2">
    <source>
        <dbReference type="EMBL" id="KAJ6222249.1"/>
    </source>
</evidence>
<organism evidence="2 3">
    <name type="scientific">Blomia tropicalis</name>
    <name type="common">Mite</name>
    <dbReference type="NCBI Taxonomy" id="40697"/>
    <lineage>
        <taxon>Eukaryota</taxon>
        <taxon>Metazoa</taxon>
        <taxon>Ecdysozoa</taxon>
        <taxon>Arthropoda</taxon>
        <taxon>Chelicerata</taxon>
        <taxon>Arachnida</taxon>
        <taxon>Acari</taxon>
        <taxon>Acariformes</taxon>
        <taxon>Sarcoptiformes</taxon>
        <taxon>Astigmata</taxon>
        <taxon>Glycyphagoidea</taxon>
        <taxon>Echimyopodidae</taxon>
        <taxon>Blomia</taxon>
    </lineage>
</organism>
<gene>
    <name evidence="2" type="ORF">RDWZM_000794</name>
</gene>
<dbReference type="AlphaFoldDB" id="A0A9Q0RPY3"/>
<comment type="caution">
    <text evidence="2">The sequence shown here is derived from an EMBL/GenBank/DDBJ whole genome shotgun (WGS) entry which is preliminary data.</text>
</comment>
<evidence type="ECO:0000313" key="3">
    <source>
        <dbReference type="Proteomes" id="UP001142055"/>
    </source>
</evidence>
<name>A0A9Q0RPY3_BLOTA</name>
<evidence type="ECO:0000256" key="1">
    <source>
        <dbReference type="SAM" id="MobiDB-lite"/>
    </source>
</evidence>
<proteinExistence type="predicted"/>
<dbReference type="Proteomes" id="UP001142055">
    <property type="component" value="Chromosome 1"/>
</dbReference>
<dbReference type="EMBL" id="JAPWDV010000001">
    <property type="protein sequence ID" value="KAJ6222249.1"/>
    <property type="molecule type" value="Genomic_DNA"/>
</dbReference>
<sequence length="59" mass="6850">MKNDGDKAQTSTSSSTKRNETTRLVAFTQTYTTIIWRRVREGDIECHARRYKNDGLHFG</sequence>
<feature type="non-terminal residue" evidence="2">
    <location>
        <position position="59"/>
    </location>
</feature>
<feature type="region of interest" description="Disordered" evidence="1">
    <location>
        <begin position="1"/>
        <end position="21"/>
    </location>
</feature>
<protein>
    <submittedName>
        <fullName evidence="2">Uncharacterized protein</fullName>
    </submittedName>
</protein>
<accession>A0A9Q0RPY3</accession>